<organism evidence="1 2">
    <name type="scientific">Pseudomonas segetis</name>
    <dbReference type="NCBI Taxonomy" id="298908"/>
    <lineage>
        <taxon>Bacteria</taxon>
        <taxon>Pseudomonadati</taxon>
        <taxon>Pseudomonadota</taxon>
        <taxon>Gammaproteobacteria</taxon>
        <taxon>Pseudomonadales</taxon>
        <taxon>Pseudomonadaceae</taxon>
        <taxon>Pseudomonas</taxon>
    </lineage>
</organism>
<dbReference type="RefSeq" id="WP_089359334.1">
    <property type="nucleotide sequence ID" value="NZ_FZOG01000002.1"/>
</dbReference>
<evidence type="ECO:0000313" key="1">
    <source>
        <dbReference type="EMBL" id="SNS15809.1"/>
    </source>
</evidence>
<dbReference type="Proteomes" id="UP000242915">
    <property type="component" value="Unassembled WGS sequence"/>
</dbReference>
<gene>
    <name evidence="1" type="ORF">SAMN05216255_1538</name>
</gene>
<proteinExistence type="predicted"/>
<keyword evidence="2" id="KW-1185">Reference proteome</keyword>
<name>A0A239C785_9PSED</name>
<dbReference type="AlphaFoldDB" id="A0A239C785"/>
<reference evidence="2" key="1">
    <citation type="submission" date="2017-06" db="EMBL/GenBank/DDBJ databases">
        <authorList>
            <person name="Varghese N."/>
            <person name="Submissions S."/>
        </authorList>
    </citation>
    <scope>NUCLEOTIDE SEQUENCE [LARGE SCALE GENOMIC DNA]</scope>
    <source>
        <strain evidence="2">CIP 108523</strain>
    </source>
</reference>
<sequence length="154" mass="17327">MAKAKVLPLLEADILGVSRIVRQADRDEIEGALQTPIEQALREGALGYKASKIVMDGKVLAVFGDAPHSEGVGVPWLISTVHVTRHPKAFLQVCKPEIEEMLTRSELLINFVDVRNTTAIRWLTWLGFEFGEPEPYGPLDVLFKRFWMRRTPCA</sequence>
<protein>
    <recommendedName>
        <fullName evidence="3">N-acetyltransferase domain-containing protein</fullName>
    </recommendedName>
</protein>
<evidence type="ECO:0000313" key="2">
    <source>
        <dbReference type="Proteomes" id="UP000242915"/>
    </source>
</evidence>
<evidence type="ECO:0008006" key="3">
    <source>
        <dbReference type="Google" id="ProtNLM"/>
    </source>
</evidence>
<accession>A0A239C785</accession>
<dbReference type="EMBL" id="FZOG01000002">
    <property type="protein sequence ID" value="SNS15809.1"/>
    <property type="molecule type" value="Genomic_DNA"/>
</dbReference>